<dbReference type="EMBL" id="CAJNRG010000304">
    <property type="protein sequence ID" value="CAF1993608.1"/>
    <property type="molecule type" value="Genomic_DNA"/>
</dbReference>
<dbReference type="EMBL" id="CAJOBG010001708">
    <property type="protein sequence ID" value="CAF3952079.1"/>
    <property type="molecule type" value="Genomic_DNA"/>
</dbReference>
<evidence type="ECO:0000259" key="3">
    <source>
        <dbReference type="PROSITE" id="PS50222"/>
    </source>
</evidence>
<keyword evidence="15" id="KW-1185">Reference proteome</keyword>
<dbReference type="Proteomes" id="UP000663842">
    <property type="component" value="Unassembled WGS sequence"/>
</dbReference>
<dbReference type="PANTHER" id="PTHR23050">
    <property type="entry name" value="CALCIUM BINDING PROTEIN"/>
    <property type="match status" value="1"/>
</dbReference>
<evidence type="ECO:0000313" key="15">
    <source>
        <dbReference type="Proteomes" id="UP000663866"/>
    </source>
</evidence>
<name>A0A815J9B8_9BILA</name>
<dbReference type="EMBL" id="CAJOBI010003738">
    <property type="protein sequence ID" value="CAF3979212.1"/>
    <property type="molecule type" value="Genomic_DNA"/>
</dbReference>
<dbReference type="EMBL" id="CAJOBJ010049930">
    <property type="protein sequence ID" value="CAF4368830.1"/>
    <property type="molecule type" value="Genomic_DNA"/>
</dbReference>
<proteinExistence type="predicted"/>
<dbReference type="Proteomes" id="UP000663887">
    <property type="component" value="Unassembled WGS sequence"/>
</dbReference>
<keyword evidence="1" id="KW-0677">Repeat</keyword>
<feature type="domain" description="EF-hand" evidence="3">
    <location>
        <begin position="6"/>
        <end position="41"/>
    </location>
</feature>
<gene>
    <name evidence="13" type="ORF">BYL167_LOCUS55511</name>
    <name evidence="4" type="ORF">CJN711_LOCUS20698</name>
    <name evidence="12" type="ORF">GIL414_LOCUS28748</name>
    <name evidence="5" type="ORF">KQP761_LOCUS27137</name>
    <name evidence="6" type="ORF">MBJ925_LOCUS7432</name>
    <name evidence="10" type="ORF">OVN521_LOCUS12303</name>
    <name evidence="11" type="ORF">SMN809_LOCUS10761</name>
    <name evidence="9" type="ORF">UXM345_LOCUS1903</name>
    <name evidence="8" type="ORF">WKI299_LOCUS36546</name>
    <name evidence="7" type="ORF">XDN619_LOCUS2982</name>
</gene>
<evidence type="ECO:0000256" key="2">
    <source>
        <dbReference type="ARBA" id="ARBA00022837"/>
    </source>
</evidence>
<evidence type="ECO:0000313" key="4">
    <source>
        <dbReference type="EMBL" id="CAF1376122.1"/>
    </source>
</evidence>
<evidence type="ECO:0000256" key="1">
    <source>
        <dbReference type="ARBA" id="ARBA00022737"/>
    </source>
</evidence>
<evidence type="ECO:0000313" key="5">
    <source>
        <dbReference type="EMBL" id="CAF1636317.1"/>
    </source>
</evidence>
<evidence type="ECO:0000313" key="11">
    <source>
        <dbReference type="EMBL" id="CAF3979212.1"/>
    </source>
</evidence>
<evidence type="ECO:0000313" key="6">
    <source>
        <dbReference type="EMBL" id="CAF1983885.1"/>
    </source>
</evidence>
<dbReference type="EMBL" id="CAJOBH010208165">
    <property type="protein sequence ID" value="CAF5004334.1"/>
    <property type="molecule type" value="Genomic_DNA"/>
</dbReference>
<comment type="caution">
    <text evidence="4">The sequence shown here is derived from an EMBL/GenBank/DDBJ whole genome shotgun (WGS) entry which is preliminary data.</text>
</comment>
<accession>A0A815J9B8</accession>
<dbReference type="Proteomes" id="UP000663824">
    <property type="component" value="Unassembled WGS sequence"/>
</dbReference>
<dbReference type="Proteomes" id="UP000676336">
    <property type="component" value="Unassembled WGS sequence"/>
</dbReference>
<keyword evidence="2" id="KW-0106">Calcium</keyword>
<dbReference type="InterPro" id="IPR011992">
    <property type="entry name" value="EF-hand-dom_pair"/>
</dbReference>
<evidence type="ECO:0000313" key="14">
    <source>
        <dbReference type="Proteomes" id="UP000663855"/>
    </source>
</evidence>
<dbReference type="EMBL" id="CAJNRF010017842">
    <property type="protein sequence ID" value="CAF2241573.1"/>
    <property type="molecule type" value="Genomic_DNA"/>
</dbReference>
<dbReference type="PROSITE" id="PS50222">
    <property type="entry name" value="EF_HAND_2"/>
    <property type="match status" value="3"/>
</dbReference>
<feature type="domain" description="EF-hand" evidence="3">
    <location>
        <begin position="73"/>
        <end position="108"/>
    </location>
</feature>
<dbReference type="Proteomes" id="UP000663866">
    <property type="component" value="Unassembled WGS sequence"/>
</dbReference>
<evidence type="ECO:0000313" key="9">
    <source>
        <dbReference type="EMBL" id="CAF3749254.1"/>
    </source>
</evidence>
<organism evidence="4 14">
    <name type="scientific">Rotaria magnacalcarata</name>
    <dbReference type="NCBI Taxonomy" id="392030"/>
    <lineage>
        <taxon>Eukaryota</taxon>
        <taxon>Metazoa</taxon>
        <taxon>Spiralia</taxon>
        <taxon>Gnathifera</taxon>
        <taxon>Rotifera</taxon>
        <taxon>Eurotatoria</taxon>
        <taxon>Bdelloidea</taxon>
        <taxon>Philodinida</taxon>
        <taxon>Philodinidae</taxon>
        <taxon>Rotaria</taxon>
    </lineage>
</organism>
<dbReference type="OrthoDB" id="26525at2759"/>
<sequence length="164" mass="18809">MCDHNINIIQLLDAFQLFDTNKDGSISSDEFRSVCHKLQMPMDETKLKDLFQNREDITFDEFRQIIQQRGSPTADEYFQETFNAFDKNSDGFITAKEIKKTMKELGERLTDKQAKAMLKSADANGDGKLSKDEFRSLFDQLAQFKNFAEVSASSSTTNYQEDSV</sequence>
<dbReference type="Proteomes" id="UP000663856">
    <property type="component" value="Unassembled WGS sequence"/>
</dbReference>
<dbReference type="GO" id="GO:0005509">
    <property type="term" value="F:calcium ion binding"/>
    <property type="evidence" value="ECO:0007669"/>
    <property type="project" value="InterPro"/>
</dbReference>
<dbReference type="InterPro" id="IPR050145">
    <property type="entry name" value="Centrin_CML-like"/>
</dbReference>
<reference evidence="4" key="1">
    <citation type="submission" date="2021-02" db="EMBL/GenBank/DDBJ databases">
        <authorList>
            <person name="Nowell W R."/>
        </authorList>
    </citation>
    <scope>NUCLEOTIDE SEQUENCE</scope>
</reference>
<dbReference type="Proteomes" id="UP000681720">
    <property type="component" value="Unassembled WGS sequence"/>
</dbReference>
<evidence type="ECO:0000313" key="12">
    <source>
        <dbReference type="EMBL" id="CAF4368830.1"/>
    </source>
</evidence>
<dbReference type="EMBL" id="CAJNRE010002534">
    <property type="protein sequence ID" value="CAF1983885.1"/>
    <property type="molecule type" value="Genomic_DNA"/>
</dbReference>
<dbReference type="AlphaFoldDB" id="A0A815J9B8"/>
<dbReference type="InterPro" id="IPR018247">
    <property type="entry name" value="EF_Hand_1_Ca_BS"/>
</dbReference>
<dbReference type="Gene3D" id="1.10.238.10">
    <property type="entry name" value="EF-hand"/>
    <property type="match status" value="2"/>
</dbReference>
<dbReference type="FunFam" id="1.10.238.10:FF:000001">
    <property type="entry name" value="Calmodulin 1"/>
    <property type="match status" value="1"/>
</dbReference>
<dbReference type="PROSITE" id="PS00018">
    <property type="entry name" value="EF_HAND_1"/>
    <property type="match status" value="3"/>
</dbReference>
<dbReference type="Proteomes" id="UP000681967">
    <property type="component" value="Unassembled WGS sequence"/>
</dbReference>
<dbReference type="InterPro" id="IPR002048">
    <property type="entry name" value="EF_hand_dom"/>
</dbReference>
<dbReference type="SUPFAM" id="SSF47473">
    <property type="entry name" value="EF-hand"/>
    <property type="match status" value="1"/>
</dbReference>
<evidence type="ECO:0000313" key="10">
    <source>
        <dbReference type="EMBL" id="CAF3952079.1"/>
    </source>
</evidence>
<dbReference type="SMART" id="SM00054">
    <property type="entry name" value="EFh"/>
    <property type="match status" value="3"/>
</dbReference>
<evidence type="ECO:0000313" key="8">
    <source>
        <dbReference type="EMBL" id="CAF2241573.1"/>
    </source>
</evidence>
<dbReference type="Pfam" id="PF13499">
    <property type="entry name" value="EF-hand_7"/>
    <property type="match status" value="2"/>
</dbReference>
<evidence type="ECO:0000313" key="7">
    <source>
        <dbReference type="EMBL" id="CAF1993608.1"/>
    </source>
</evidence>
<dbReference type="EMBL" id="CAJOBF010000109">
    <property type="protein sequence ID" value="CAF3749254.1"/>
    <property type="molecule type" value="Genomic_DNA"/>
</dbReference>
<dbReference type="CDD" id="cd00051">
    <property type="entry name" value="EFh"/>
    <property type="match status" value="1"/>
</dbReference>
<dbReference type="Proteomes" id="UP000663834">
    <property type="component" value="Unassembled WGS sequence"/>
</dbReference>
<protein>
    <recommendedName>
        <fullName evidence="3">EF-hand domain-containing protein</fullName>
    </recommendedName>
</protein>
<dbReference type="Proteomes" id="UP000663855">
    <property type="component" value="Unassembled WGS sequence"/>
</dbReference>
<dbReference type="EMBL" id="CAJNOW010014917">
    <property type="protein sequence ID" value="CAF1636317.1"/>
    <property type="molecule type" value="Genomic_DNA"/>
</dbReference>
<evidence type="ECO:0000313" key="13">
    <source>
        <dbReference type="EMBL" id="CAF5004334.1"/>
    </source>
</evidence>
<dbReference type="EMBL" id="CAJNOV010009690">
    <property type="protein sequence ID" value="CAF1376122.1"/>
    <property type="molecule type" value="Genomic_DNA"/>
</dbReference>
<feature type="domain" description="EF-hand" evidence="3">
    <location>
        <begin position="109"/>
        <end position="144"/>
    </location>
</feature>